<proteinExistence type="predicted"/>
<reference evidence="3" key="1">
    <citation type="journal article" date="2019" name="Int. J. Syst. Evol. Microbiol.">
        <title>The Global Catalogue of Microorganisms (GCM) 10K type strain sequencing project: providing services to taxonomists for standard genome sequencing and annotation.</title>
        <authorList>
            <consortium name="The Broad Institute Genomics Platform"/>
            <consortium name="The Broad Institute Genome Sequencing Center for Infectious Disease"/>
            <person name="Wu L."/>
            <person name="Ma J."/>
        </authorList>
    </citation>
    <scope>NUCLEOTIDE SEQUENCE [LARGE SCALE GENOMIC DNA]</scope>
    <source>
        <strain evidence="3">JCM 17027</strain>
    </source>
</reference>
<evidence type="ECO:0000313" key="2">
    <source>
        <dbReference type="EMBL" id="GAA4001872.1"/>
    </source>
</evidence>
<feature type="region of interest" description="Disordered" evidence="1">
    <location>
        <begin position="98"/>
        <end position="125"/>
    </location>
</feature>
<evidence type="ECO:0000256" key="1">
    <source>
        <dbReference type="SAM" id="MobiDB-lite"/>
    </source>
</evidence>
<organism evidence="2 3">
    <name type="scientific">Streptomyces marokkonensis</name>
    <dbReference type="NCBI Taxonomy" id="324855"/>
    <lineage>
        <taxon>Bacteria</taxon>
        <taxon>Bacillati</taxon>
        <taxon>Actinomycetota</taxon>
        <taxon>Actinomycetes</taxon>
        <taxon>Kitasatosporales</taxon>
        <taxon>Streptomycetaceae</taxon>
        <taxon>Streptomyces</taxon>
    </lineage>
</organism>
<feature type="compositionally biased region" description="Basic and acidic residues" evidence="1">
    <location>
        <begin position="110"/>
        <end position="125"/>
    </location>
</feature>
<dbReference type="Proteomes" id="UP001500034">
    <property type="component" value="Unassembled WGS sequence"/>
</dbReference>
<keyword evidence="3" id="KW-1185">Reference proteome</keyword>
<dbReference type="EMBL" id="BAABCQ010000147">
    <property type="protein sequence ID" value="GAA4001872.1"/>
    <property type="molecule type" value="Genomic_DNA"/>
</dbReference>
<gene>
    <name evidence="2" type="ORF">GCM10022384_55880</name>
</gene>
<protein>
    <submittedName>
        <fullName evidence="2">Uncharacterized protein</fullName>
    </submittedName>
</protein>
<comment type="caution">
    <text evidence="2">The sequence shown here is derived from an EMBL/GenBank/DDBJ whole genome shotgun (WGS) entry which is preliminary data.</text>
</comment>
<dbReference type="RefSeq" id="WP_345596127.1">
    <property type="nucleotide sequence ID" value="NZ_BAABCQ010000147.1"/>
</dbReference>
<feature type="region of interest" description="Disordered" evidence="1">
    <location>
        <begin position="1"/>
        <end position="21"/>
    </location>
</feature>
<name>A0ABP7RTB8_9ACTN</name>
<evidence type="ECO:0000313" key="3">
    <source>
        <dbReference type="Proteomes" id="UP001500034"/>
    </source>
</evidence>
<accession>A0ABP7RTB8</accession>
<sequence length="125" mass="13828">MARPGYGKRPAGDEDPYADPDFAHLLPREAEVAVFIDHLDTGHVMGHKVLAAQHPRYGRQAMRTSLSRITGAGHLHWISRLTARRRFRLRIRLPVPRPAGGGVAVARGDASGDHPRGDRRPPPRP</sequence>